<dbReference type="AlphaFoldDB" id="A0ABD3PHF7"/>
<dbReference type="InterPro" id="IPR044705">
    <property type="entry name" value="CCB4"/>
</dbReference>
<dbReference type="Proteomes" id="UP001530400">
    <property type="component" value="Unassembled WGS sequence"/>
</dbReference>
<dbReference type="EMBL" id="JALLPJ020000624">
    <property type="protein sequence ID" value="KAL3787099.1"/>
    <property type="molecule type" value="Genomic_DNA"/>
</dbReference>
<accession>A0ABD3PHF7</accession>
<comment type="caution">
    <text evidence="1">The sequence shown here is derived from an EMBL/GenBank/DDBJ whole genome shotgun (WGS) entry which is preliminary data.</text>
</comment>
<reference evidence="1 2" key="1">
    <citation type="submission" date="2024-10" db="EMBL/GenBank/DDBJ databases">
        <title>Updated reference genomes for cyclostephanoid diatoms.</title>
        <authorList>
            <person name="Roberts W.R."/>
            <person name="Alverson A.J."/>
        </authorList>
    </citation>
    <scope>NUCLEOTIDE SEQUENCE [LARGE SCALE GENOMIC DNA]</scope>
    <source>
        <strain evidence="1 2">AJA010-31</strain>
    </source>
</reference>
<evidence type="ECO:0000313" key="2">
    <source>
        <dbReference type="Proteomes" id="UP001530400"/>
    </source>
</evidence>
<keyword evidence="2" id="KW-1185">Reference proteome</keyword>
<evidence type="ECO:0000313" key="1">
    <source>
        <dbReference type="EMBL" id="KAL3787099.1"/>
    </source>
</evidence>
<dbReference type="PANTHER" id="PTHR34943">
    <property type="match status" value="1"/>
</dbReference>
<sequence length="348" mass="37430">MVSLRLVSTKIIAGSTAAANTPQSVQSNPFITAFASNQARILSRSSKTAALFAANDESPSSFLSTKKATVQFTSNTPANLSPVDSILLTLTSDRFSLLLGSIGIILLLLNRLFTFPEDVLYEATRSRIDLLGVFAAGSVLLNGITKLDVTSVQSERVALEGVQVDQVTWHRDDGDSQEFIETTEWALSSIIKCSPARTAVLLTSKGVESKWEPVALIGALPLDTELQQSIPRLRPTPILDRMKRYDASSINTKSGSVAGTSSLGRNRGPKESYLPTLQALPGRVEFTYLPINTQEVLVLPVPTTSAEEGGRCYALVLGGDTAKSFAPKDVVWGREIAAWIGDSLEDQS</sequence>
<dbReference type="Pfam" id="PF11152">
    <property type="entry name" value="CCB2_CCB4"/>
    <property type="match status" value="1"/>
</dbReference>
<protein>
    <submittedName>
        <fullName evidence="1">Uncharacterized protein</fullName>
    </submittedName>
</protein>
<organism evidence="1 2">
    <name type="scientific">Cyclotella atomus</name>
    <dbReference type="NCBI Taxonomy" id="382360"/>
    <lineage>
        <taxon>Eukaryota</taxon>
        <taxon>Sar</taxon>
        <taxon>Stramenopiles</taxon>
        <taxon>Ochrophyta</taxon>
        <taxon>Bacillariophyta</taxon>
        <taxon>Coscinodiscophyceae</taxon>
        <taxon>Thalassiosirophycidae</taxon>
        <taxon>Stephanodiscales</taxon>
        <taxon>Stephanodiscaceae</taxon>
        <taxon>Cyclotella</taxon>
    </lineage>
</organism>
<gene>
    <name evidence="1" type="ORF">ACHAWO_013283</name>
</gene>
<dbReference type="InterPro" id="IPR021325">
    <property type="entry name" value="CCB2/CCB4"/>
</dbReference>
<dbReference type="PANTHER" id="PTHR34943:SF2">
    <property type="entry name" value="PROTEIN COFACTOR ASSEMBLY OF COMPLEX C SUBUNIT B CCB4, CHLOROPLASTIC"/>
    <property type="match status" value="1"/>
</dbReference>
<name>A0ABD3PHF7_9STRA</name>
<proteinExistence type="predicted"/>